<dbReference type="Proteomes" id="UP000499080">
    <property type="component" value="Unassembled WGS sequence"/>
</dbReference>
<comment type="caution">
    <text evidence="2">The sequence shown here is derived from an EMBL/GenBank/DDBJ whole genome shotgun (WGS) entry which is preliminary data.</text>
</comment>
<reference evidence="2 3" key="1">
    <citation type="journal article" date="2019" name="Sci. Rep.">
        <title>Orb-weaving spider Araneus ventricosus genome elucidates the spidroin gene catalogue.</title>
        <authorList>
            <person name="Kono N."/>
            <person name="Nakamura H."/>
            <person name="Ohtoshi R."/>
            <person name="Moran D.A.P."/>
            <person name="Shinohara A."/>
            <person name="Yoshida Y."/>
            <person name="Fujiwara M."/>
            <person name="Mori M."/>
            <person name="Tomita M."/>
            <person name="Arakawa K."/>
        </authorList>
    </citation>
    <scope>NUCLEOTIDE SEQUENCE [LARGE SCALE GENOMIC DNA]</scope>
</reference>
<name>A0A4Y2M625_ARAVE</name>
<protein>
    <recommendedName>
        <fullName evidence="1">Pre-C2HC domain-containing protein</fullName>
    </recommendedName>
</protein>
<evidence type="ECO:0000259" key="1">
    <source>
        <dbReference type="Pfam" id="PF07530"/>
    </source>
</evidence>
<sequence>MEVQIKELEGELNSLPICADANCYGRSVRNSEQIRKTKNSDHRELDFTSPQRRKIARQNQVIKSPNEIETRNFFEPLNNENENQEANTESSVKPEQVPPIMLRYNSDYIKILEDIRKACGPTENKFSNGLVKSFPETQQKHSEISNFCRTQGYDFHVIKPASKRLVKAVIKNLPPDHDVDNIKSFLKNELNFPVERVIQLTKLRTRKPLPFYLVELQQTPKSKEIFDIKHINYLKVEVQIYKGRNIVNQCYKCNWYHHKAGECESKARCLKCAEPHETNKCSITERIPNPKCINCGETGHVASFRGCRAFPKPPFTQQNRLNNPITYQRTFNTNANRVRENFSYSRAVNPHPQQEMA</sequence>
<evidence type="ECO:0000313" key="3">
    <source>
        <dbReference type="Proteomes" id="UP000499080"/>
    </source>
</evidence>
<dbReference type="EMBL" id="BGPR01279928">
    <property type="protein sequence ID" value="GBN21097.1"/>
    <property type="molecule type" value="Genomic_DNA"/>
</dbReference>
<dbReference type="AlphaFoldDB" id="A0A4Y2M625"/>
<dbReference type="Pfam" id="PF07530">
    <property type="entry name" value="PRE_C2HC"/>
    <property type="match status" value="1"/>
</dbReference>
<organism evidence="2 3">
    <name type="scientific">Araneus ventricosus</name>
    <name type="common">Orbweaver spider</name>
    <name type="synonym">Epeira ventricosa</name>
    <dbReference type="NCBI Taxonomy" id="182803"/>
    <lineage>
        <taxon>Eukaryota</taxon>
        <taxon>Metazoa</taxon>
        <taxon>Ecdysozoa</taxon>
        <taxon>Arthropoda</taxon>
        <taxon>Chelicerata</taxon>
        <taxon>Arachnida</taxon>
        <taxon>Araneae</taxon>
        <taxon>Araneomorphae</taxon>
        <taxon>Entelegynae</taxon>
        <taxon>Araneoidea</taxon>
        <taxon>Araneidae</taxon>
        <taxon>Araneus</taxon>
    </lineage>
</organism>
<dbReference type="InterPro" id="IPR006579">
    <property type="entry name" value="Pre_C2HC_dom"/>
</dbReference>
<accession>A0A4Y2M625</accession>
<dbReference type="OrthoDB" id="6775860at2759"/>
<keyword evidence="3" id="KW-1185">Reference proteome</keyword>
<proteinExistence type="predicted"/>
<feature type="non-terminal residue" evidence="2">
    <location>
        <position position="357"/>
    </location>
</feature>
<evidence type="ECO:0000313" key="2">
    <source>
        <dbReference type="EMBL" id="GBN21097.1"/>
    </source>
</evidence>
<gene>
    <name evidence="2" type="ORF">AVEN_152748_1</name>
</gene>
<feature type="domain" description="Pre-C2HC" evidence="1">
    <location>
        <begin position="189"/>
        <end position="238"/>
    </location>
</feature>